<feature type="transmembrane region" description="Helical" evidence="6">
    <location>
        <begin position="155"/>
        <end position="178"/>
    </location>
</feature>
<dbReference type="InterPro" id="IPR000412">
    <property type="entry name" value="ABC_2_transport"/>
</dbReference>
<keyword evidence="6" id="KW-0813">Transport</keyword>
<evidence type="ECO:0000256" key="2">
    <source>
        <dbReference type="ARBA" id="ARBA00022692"/>
    </source>
</evidence>
<protein>
    <recommendedName>
        <fullName evidence="6">Transport permease protein</fullName>
    </recommendedName>
</protein>
<comment type="similarity">
    <text evidence="6">Belongs to the ABC-2 integral membrane protein family.</text>
</comment>
<dbReference type="InterPro" id="IPR047817">
    <property type="entry name" value="ABC2_TM_bact-type"/>
</dbReference>
<keyword evidence="6" id="KW-1003">Cell membrane</keyword>
<dbReference type="PIRSF" id="PIRSF006648">
    <property type="entry name" value="DrrB"/>
    <property type="match status" value="1"/>
</dbReference>
<evidence type="ECO:0000256" key="4">
    <source>
        <dbReference type="ARBA" id="ARBA00023136"/>
    </source>
</evidence>
<name>A0A1C5AK79_9ACTN</name>
<evidence type="ECO:0000256" key="3">
    <source>
        <dbReference type="ARBA" id="ARBA00022989"/>
    </source>
</evidence>
<feature type="domain" description="ABC transmembrane type-2" evidence="7">
    <location>
        <begin position="42"/>
        <end position="270"/>
    </location>
</feature>
<reference evidence="9" key="1">
    <citation type="submission" date="2016-06" db="EMBL/GenBank/DDBJ databases">
        <authorList>
            <person name="Varghese N."/>
            <person name="Submissions Spin"/>
        </authorList>
    </citation>
    <scope>NUCLEOTIDE SEQUENCE [LARGE SCALE GENOMIC DNA]</scope>
    <source>
        <strain evidence="9">DSM 44830</strain>
    </source>
</reference>
<sequence>MVRRTGGGAVSVAERARPALPRVPALAVLAHYLVGYRRTWRGGVFSSFLLPVLSVVGFGFGVGAYVDQGVGGVRYLDWIVPGLIASTALQVAIGESTWPVFSNFQWIKTYFAQVAAPLRIGDVLTGHLAFVLFRVVTSSAAFLLVVTLFGAVHSLWALAVLPVVALLTLAVAAPTFGYASVVSSDTYLALLFRFAVIPMSLFAGVFFPVESLPTVLRWFAYATPLWHGVDLCRAATLGVAPAWSVTGHLLYLAAWAAAGWLLALRGFRRRLVV</sequence>
<dbReference type="PANTHER" id="PTHR43229">
    <property type="entry name" value="NODULATION PROTEIN J"/>
    <property type="match status" value="1"/>
</dbReference>
<keyword evidence="9" id="KW-1185">Reference proteome</keyword>
<proteinExistence type="inferred from homology"/>
<keyword evidence="5" id="KW-0046">Antibiotic resistance</keyword>
<evidence type="ECO:0000313" key="9">
    <source>
        <dbReference type="Proteomes" id="UP000199504"/>
    </source>
</evidence>
<feature type="transmembrane region" description="Helical" evidence="6">
    <location>
        <begin position="128"/>
        <end position="149"/>
    </location>
</feature>
<organism evidence="8 9">
    <name type="scientific">Micromonospora mirobrigensis</name>
    <dbReference type="NCBI Taxonomy" id="262898"/>
    <lineage>
        <taxon>Bacteria</taxon>
        <taxon>Bacillati</taxon>
        <taxon>Actinomycetota</taxon>
        <taxon>Actinomycetes</taxon>
        <taxon>Micromonosporales</taxon>
        <taxon>Micromonosporaceae</taxon>
        <taxon>Micromonospora</taxon>
    </lineage>
</organism>
<feature type="transmembrane region" description="Helical" evidence="6">
    <location>
        <begin position="249"/>
        <end position="267"/>
    </location>
</feature>
<dbReference type="Pfam" id="PF01061">
    <property type="entry name" value="ABC2_membrane"/>
    <property type="match status" value="1"/>
</dbReference>
<evidence type="ECO:0000256" key="6">
    <source>
        <dbReference type="RuleBase" id="RU361157"/>
    </source>
</evidence>
<dbReference type="AlphaFoldDB" id="A0A1C5AK79"/>
<evidence type="ECO:0000256" key="1">
    <source>
        <dbReference type="ARBA" id="ARBA00004141"/>
    </source>
</evidence>
<keyword evidence="3 6" id="KW-1133">Transmembrane helix</keyword>
<dbReference type="InterPro" id="IPR051784">
    <property type="entry name" value="Nod_factor_ABC_transporter"/>
</dbReference>
<dbReference type="EMBL" id="FMCX01000011">
    <property type="protein sequence ID" value="SCF45481.1"/>
    <property type="molecule type" value="Genomic_DNA"/>
</dbReference>
<dbReference type="STRING" id="262898.GA0070564_111115"/>
<evidence type="ECO:0000259" key="7">
    <source>
        <dbReference type="PROSITE" id="PS51012"/>
    </source>
</evidence>
<dbReference type="GO" id="GO:0140359">
    <property type="term" value="F:ABC-type transporter activity"/>
    <property type="evidence" value="ECO:0007669"/>
    <property type="project" value="InterPro"/>
</dbReference>
<dbReference type="Proteomes" id="UP000199504">
    <property type="component" value="Unassembled WGS sequence"/>
</dbReference>
<comment type="subcellular location">
    <subcellularLocation>
        <location evidence="6">Cell membrane</location>
        <topology evidence="6">Multi-pass membrane protein</topology>
    </subcellularLocation>
    <subcellularLocation>
        <location evidence="1">Membrane</location>
        <topology evidence="1">Multi-pass membrane protein</topology>
    </subcellularLocation>
</comment>
<feature type="transmembrane region" description="Helical" evidence="6">
    <location>
        <begin position="190"/>
        <end position="209"/>
    </location>
</feature>
<evidence type="ECO:0000313" key="8">
    <source>
        <dbReference type="EMBL" id="SCF45481.1"/>
    </source>
</evidence>
<evidence type="ECO:0000256" key="5">
    <source>
        <dbReference type="ARBA" id="ARBA00023251"/>
    </source>
</evidence>
<dbReference type="PRINTS" id="PR00164">
    <property type="entry name" value="ABC2TRNSPORT"/>
</dbReference>
<feature type="transmembrane region" description="Helical" evidence="6">
    <location>
        <begin position="78"/>
        <end position="101"/>
    </location>
</feature>
<keyword evidence="4 6" id="KW-0472">Membrane</keyword>
<dbReference type="PANTHER" id="PTHR43229:SF2">
    <property type="entry name" value="NODULATION PROTEIN J"/>
    <property type="match status" value="1"/>
</dbReference>
<dbReference type="InterPro" id="IPR013525">
    <property type="entry name" value="ABC2_TM"/>
</dbReference>
<gene>
    <name evidence="8" type="ORF">GA0070564_111115</name>
</gene>
<dbReference type="PROSITE" id="PS51012">
    <property type="entry name" value="ABC_TM2"/>
    <property type="match status" value="1"/>
</dbReference>
<accession>A0A1C5AK79</accession>
<keyword evidence="2 6" id="KW-0812">Transmembrane</keyword>
<feature type="transmembrane region" description="Helical" evidence="6">
    <location>
        <begin position="48"/>
        <end position="66"/>
    </location>
</feature>
<dbReference type="GO" id="GO:0046677">
    <property type="term" value="P:response to antibiotic"/>
    <property type="evidence" value="ECO:0007669"/>
    <property type="project" value="UniProtKB-KW"/>
</dbReference>
<dbReference type="GO" id="GO:0043190">
    <property type="term" value="C:ATP-binding cassette (ABC) transporter complex"/>
    <property type="evidence" value="ECO:0007669"/>
    <property type="project" value="InterPro"/>
</dbReference>